<dbReference type="GO" id="GO:0005783">
    <property type="term" value="C:endoplasmic reticulum"/>
    <property type="evidence" value="ECO:0007669"/>
    <property type="project" value="TreeGrafter"/>
</dbReference>
<evidence type="ECO:0000256" key="2">
    <source>
        <dbReference type="ARBA" id="ARBA00023004"/>
    </source>
</evidence>
<dbReference type="EMBL" id="UINC01018762">
    <property type="protein sequence ID" value="SVA79074.1"/>
    <property type="molecule type" value="Genomic_DNA"/>
</dbReference>
<dbReference type="PANTHER" id="PTHR10869">
    <property type="entry name" value="PROLYL 4-HYDROXYLASE ALPHA SUBUNIT"/>
    <property type="match status" value="1"/>
</dbReference>
<keyword evidence="2" id="KW-0408">Iron</keyword>
<gene>
    <name evidence="4" type="ORF">METZ01_LOCUS131928</name>
</gene>
<feature type="domain" description="Prolyl 4-hydroxylase alpha subunit Fe(2+) 2OG dioxygenase" evidence="3">
    <location>
        <begin position="28"/>
        <end position="115"/>
    </location>
</feature>
<dbReference type="Gene3D" id="2.60.120.620">
    <property type="entry name" value="q2cbj1_9rhob like domain"/>
    <property type="match status" value="1"/>
</dbReference>
<dbReference type="PANTHER" id="PTHR10869:SF246">
    <property type="entry name" value="TRANSMEMBRANE PROLYL 4-HYDROXYLASE"/>
    <property type="match status" value="1"/>
</dbReference>
<evidence type="ECO:0000259" key="3">
    <source>
        <dbReference type="Pfam" id="PF13640"/>
    </source>
</evidence>
<dbReference type="InterPro" id="IPR045054">
    <property type="entry name" value="P4HA-like"/>
</dbReference>
<dbReference type="InterPro" id="IPR044862">
    <property type="entry name" value="Pro_4_hyd_alph_FE2OG_OXY"/>
</dbReference>
<protein>
    <recommendedName>
        <fullName evidence="3">Prolyl 4-hydroxylase alpha subunit Fe(2+) 2OG dioxygenase domain-containing protein</fullName>
    </recommendedName>
</protein>
<sequence length="123" mass="14315">MYDFHKDYLKQFPFLASILPRVDLSSFNIQRYLSGGHFKQEHTERTSIVNSFRVLVWMTYLNDVIDGGCTTFAHQNLKVKPTKGKTLIWPAEWTHSHTGDVLNTGKKYIITGWMHFPHDSNSK</sequence>
<proteinExistence type="predicted"/>
<dbReference type="GO" id="GO:0046872">
    <property type="term" value="F:metal ion binding"/>
    <property type="evidence" value="ECO:0007669"/>
    <property type="project" value="UniProtKB-KW"/>
</dbReference>
<name>A0A381YQ52_9ZZZZ</name>
<keyword evidence="1" id="KW-0479">Metal-binding</keyword>
<evidence type="ECO:0000313" key="4">
    <source>
        <dbReference type="EMBL" id="SVA79074.1"/>
    </source>
</evidence>
<reference evidence="4" key="1">
    <citation type="submission" date="2018-05" db="EMBL/GenBank/DDBJ databases">
        <authorList>
            <person name="Lanie J.A."/>
            <person name="Ng W.-L."/>
            <person name="Kazmierczak K.M."/>
            <person name="Andrzejewski T.M."/>
            <person name="Davidsen T.M."/>
            <person name="Wayne K.J."/>
            <person name="Tettelin H."/>
            <person name="Glass J.I."/>
            <person name="Rusch D."/>
            <person name="Podicherti R."/>
            <person name="Tsui H.-C.T."/>
            <person name="Winkler M.E."/>
        </authorList>
    </citation>
    <scope>NUCLEOTIDE SEQUENCE</scope>
</reference>
<organism evidence="4">
    <name type="scientific">marine metagenome</name>
    <dbReference type="NCBI Taxonomy" id="408172"/>
    <lineage>
        <taxon>unclassified sequences</taxon>
        <taxon>metagenomes</taxon>
        <taxon>ecological metagenomes</taxon>
    </lineage>
</organism>
<accession>A0A381YQ52</accession>
<dbReference type="GO" id="GO:0004656">
    <property type="term" value="F:procollagen-proline 4-dioxygenase activity"/>
    <property type="evidence" value="ECO:0007669"/>
    <property type="project" value="TreeGrafter"/>
</dbReference>
<evidence type="ECO:0000256" key="1">
    <source>
        <dbReference type="ARBA" id="ARBA00022723"/>
    </source>
</evidence>
<dbReference type="AlphaFoldDB" id="A0A381YQ52"/>
<dbReference type="Pfam" id="PF13640">
    <property type="entry name" value="2OG-FeII_Oxy_3"/>
    <property type="match status" value="1"/>
</dbReference>